<evidence type="ECO:0000256" key="1">
    <source>
        <dbReference type="ARBA" id="ARBA00004123"/>
    </source>
</evidence>
<dbReference type="PROSITE" id="PS50039">
    <property type="entry name" value="FORK_HEAD_3"/>
    <property type="match status" value="1"/>
</dbReference>
<dbReference type="PROSITE" id="PS00658">
    <property type="entry name" value="FORK_HEAD_2"/>
    <property type="match status" value="1"/>
</dbReference>
<dbReference type="Proteomes" id="UP000189911">
    <property type="component" value="Chromosome A"/>
</dbReference>
<feature type="compositionally biased region" description="Polar residues" evidence="5">
    <location>
        <begin position="380"/>
        <end position="390"/>
    </location>
</feature>
<dbReference type="SMART" id="SM00339">
    <property type="entry name" value="FH"/>
    <property type="match status" value="1"/>
</dbReference>
<reference evidence="8" key="1">
    <citation type="submission" date="2016-03" db="EMBL/GenBank/DDBJ databases">
        <authorList>
            <person name="Devillers Hugo."/>
        </authorList>
    </citation>
    <scope>NUCLEOTIDE SEQUENCE [LARGE SCALE GENOMIC DNA]</scope>
</reference>
<evidence type="ECO:0000256" key="3">
    <source>
        <dbReference type="ARBA" id="ARBA00023242"/>
    </source>
</evidence>
<feature type="region of interest" description="Disordered" evidence="5">
    <location>
        <begin position="230"/>
        <end position="280"/>
    </location>
</feature>
<evidence type="ECO:0000256" key="5">
    <source>
        <dbReference type="SAM" id="MobiDB-lite"/>
    </source>
</evidence>
<evidence type="ECO:0000259" key="6">
    <source>
        <dbReference type="PROSITE" id="PS50039"/>
    </source>
</evidence>
<dbReference type="SUPFAM" id="SSF46785">
    <property type="entry name" value="Winged helix' DNA-binding domain"/>
    <property type="match status" value="1"/>
</dbReference>
<keyword evidence="3 4" id="KW-0539">Nucleus</keyword>
<dbReference type="InterPro" id="IPR036390">
    <property type="entry name" value="WH_DNA-bd_sf"/>
</dbReference>
<dbReference type="InterPro" id="IPR036388">
    <property type="entry name" value="WH-like_DNA-bd_sf"/>
</dbReference>
<dbReference type="PRINTS" id="PR00053">
    <property type="entry name" value="FORKHEAD"/>
</dbReference>
<dbReference type="OrthoDB" id="5954824at2759"/>
<evidence type="ECO:0000256" key="4">
    <source>
        <dbReference type="PROSITE-ProRule" id="PRU00089"/>
    </source>
</evidence>
<dbReference type="PANTHER" id="PTHR11829:SF343">
    <property type="entry name" value="FORK-HEAD DOMAIN-CONTAINING PROTEIN"/>
    <property type="match status" value="1"/>
</dbReference>
<feature type="region of interest" description="Disordered" evidence="5">
    <location>
        <begin position="500"/>
        <end position="525"/>
    </location>
</feature>
<sequence>MDTCVDESSAKRSLSDEIADAEALTPPSSTLRKSGTPMKREKTSHPLSPELSSPIRPQKARKTSNRSDTPLITTRSSNSQTLEELIEAFTDEKRLVLLQDPHKKPPFSYAMLIGLAILQSEQVRLTLSQIYQWITYHFPFYKLSDYGWQNSIRHNLSLNEAFIKGDKSPDGKGHYWQVKTGCEGKFFKGGQSDDEIRVKLSKLCSNVLAATAIQLPTPSAETLARDLFKQTAPENAKERRRMKGKKLEEPCQLDISSDEESDDEELQGPGSKPFNLASSPSGTEAVFIPYEARRGSEDQDAFIDHSLSHKLELGNMTDAFSAGRSQSAIEGCFWNEPSLTLSPAKEIKKYSCSFNTNFETSPHPKTPVLDSFQGKFGSPEPQSTGKNATGSLDLLKTPQLSSASAAEFSYTPRDINSMRKWRTPTALVDDFTRSPVLINSSRTPMLLIDQSITDDIACGKNTGNITSNTQSRKFFENMRYSSGLFGVDVCSVWKRAVESRQDNSSVPAPKNKSVRLDTPFQASNK</sequence>
<feature type="region of interest" description="Disordered" evidence="5">
    <location>
        <begin position="1"/>
        <end position="73"/>
    </location>
</feature>
<evidence type="ECO:0000256" key="2">
    <source>
        <dbReference type="ARBA" id="ARBA00023125"/>
    </source>
</evidence>
<gene>
    <name evidence="7" type="ORF">LANO_0A01728G</name>
</gene>
<comment type="subcellular location">
    <subcellularLocation>
        <location evidence="1 4">Nucleus</location>
    </subcellularLocation>
</comment>
<dbReference type="CDD" id="cd00059">
    <property type="entry name" value="FH_FOX"/>
    <property type="match status" value="1"/>
</dbReference>
<keyword evidence="2 4" id="KW-0238">DNA-binding</keyword>
<evidence type="ECO:0000313" key="8">
    <source>
        <dbReference type="Proteomes" id="UP000189911"/>
    </source>
</evidence>
<dbReference type="EMBL" id="LT598449">
    <property type="protein sequence ID" value="SCU77962.1"/>
    <property type="molecule type" value="Genomic_DNA"/>
</dbReference>
<feature type="domain" description="Fork-head" evidence="6">
    <location>
        <begin position="104"/>
        <end position="197"/>
    </location>
</feature>
<dbReference type="PROSITE" id="PS00657">
    <property type="entry name" value="FORK_HEAD_1"/>
    <property type="match status" value="1"/>
</dbReference>
<dbReference type="FunFam" id="1.10.10.10:FF:000260">
    <property type="entry name" value="Forkhead transcription factor (Sep1)"/>
    <property type="match status" value="1"/>
</dbReference>
<feature type="DNA-binding region" description="Fork-head" evidence="4">
    <location>
        <begin position="104"/>
        <end position="197"/>
    </location>
</feature>
<dbReference type="InterPro" id="IPR001766">
    <property type="entry name" value="Fork_head_dom"/>
</dbReference>
<dbReference type="GO" id="GO:0000978">
    <property type="term" value="F:RNA polymerase II cis-regulatory region sequence-specific DNA binding"/>
    <property type="evidence" value="ECO:0007669"/>
    <property type="project" value="UniProtKB-ARBA"/>
</dbReference>
<organism evidence="7 8">
    <name type="scientific">Lachancea nothofagi CBS 11611</name>
    <dbReference type="NCBI Taxonomy" id="1266666"/>
    <lineage>
        <taxon>Eukaryota</taxon>
        <taxon>Fungi</taxon>
        <taxon>Dikarya</taxon>
        <taxon>Ascomycota</taxon>
        <taxon>Saccharomycotina</taxon>
        <taxon>Saccharomycetes</taxon>
        <taxon>Saccharomycetales</taxon>
        <taxon>Saccharomycetaceae</taxon>
        <taxon>Lachancea</taxon>
    </lineage>
</organism>
<dbReference type="GO" id="GO:0001228">
    <property type="term" value="F:DNA-binding transcription activator activity, RNA polymerase II-specific"/>
    <property type="evidence" value="ECO:0007669"/>
    <property type="project" value="UniProtKB-ARBA"/>
</dbReference>
<feature type="compositionally biased region" description="Acidic residues" evidence="5">
    <location>
        <begin position="256"/>
        <end position="266"/>
    </location>
</feature>
<dbReference type="Pfam" id="PF00250">
    <property type="entry name" value="Forkhead"/>
    <property type="match status" value="1"/>
</dbReference>
<dbReference type="InterPro" id="IPR018122">
    <property type="entry name" value="TF_fork_head_CS_1"/>
</dbReference>
<dbReference type="InterPro" id="IPR030456">
    <property type="entry name" value="TF_fork_head_CS_2"/>
</dbReference>
<dbReference type="AlphaFoldDB" id="A0A1G4INA7"/>
<keyword evidence="8" id="KW-1185">Reference proteome</keyword>
<accession>A0A1G4INA7</accession>
<name>A0A1G4INA7_9SACH</name>
<dbReference type="Gene3D" id="1.10.10.10">
    <property type="entry name" value="Winged helix-like DNA-binding domain superfamily/Winged helix DNA-binding domain"/>
    <property type="match status" value="1"/>
</dbReference>
<dbReference type="GO" id="GO:0005634">
    <property type="term" value="C:nucleus"/>
    <property type="evidence" value="ECO:0007669"/>
    <property type="project" value="UniProtKB-SubCell"/>
</dbReference>
<evidence type="ECO:0000313" key="7">
    <source>
        <dbReference type="EMBL" id="SCU77962.1"/>
    </source>
</evidence>
<proteinExistence type="predicted"/>
<dbReference type="InterPro" id="IPR050211">
    <property type="entry name" value="FOX_domain-containing"/>
</dbReference>
<protein>
    <submittedName>
        <fullName evidence="7">LANO_0A01728g1_1</fullName>
    </submittedName>
</protein>
<dbReference type="PANTHER" id="PTHR11829">
    <property type="entry name" value="FORKHEAD BOX PROTEIN"/>
    <property type="match status" value="1"/>
</dbReference>
<feature type="region of interest" description="Disordered" evidence="5">
    <location>
        <begin position="363"/>
        <end position="392"/>
    </location>
</feature>